<dbReference type="GO" id="GO:0005829">
    <property type="term" value="C:cytosol"/>
    <property type="evidence" value="ECO:0007669"/>
    <property type="project" value="TreeGrafter"/>
</dbReference>
<dbReference type="Proteomes" id="UP001140949">
    <property type="component" value="Unassembled WGS sequence"/>
</dbReference>
<dbReference type="GO" id="GO:0000139">
    <property type="term" value="C:Golgi membrane"/>
    <property type="evidence" value="ECO:0007669"/>
    <property type="project" value="TreeGrafter"/>
</dbReference>
<dbReference type="InterPro" id="IPR040096">
    <property type="entry name" value="Ric1"/>
</dbReference>
<dbReference type="GO" id="GO:0006886">
    <property type="term" value="P:intracellular protein transport"/>
    <property type="evidence" value="ECO:0007669"/>
    <property type="project" value="InterPro"/>
</dbReference>
<name>A0AAX6ETD9_IRIPA</name>
<dbReference type="GO" id="GO:0034066">
    <property type="term" value="C:Ric1-Rgp1 guanyl-nucleotide exchange factor complex"/>
    <property type="evidence" value="ECO:0007669"/>
    <property type="project" value="InterPro"/>
</dbReference>
<comment type="caution">
    <text evidence="1">The sequence shown here is derived from an EMBL/GenBank/DDBJ whole genome shotgun (WGS) entry which is preliminary data.</text>
</comment>
<reference evidence="1" key="1">
    <citation type="journal article" date="2023" name="GigaByte">
        <title>Genome assembly of the bearded iris, Iris pallida Lam.</title>
        <authorList>
            <person name="Bruccoleri R.E."/>
            <person name="Oakeley E.J."/>
            <person name="Faust A.M.E."/>
            <person name="Altorfer M."/>
            <person name="Dessus-Babus S."/>
            <person name="Burckhardt D."/>
            <person name="Oertli M."/>
            <person name="Naumann U."/>
            <person name="Petersen F."/>
            <person name="Wong J."/>
        </authorList>
    </citation>
    <scope>NUCLEOTIDE SEQUENCE</scope>
    <source>
        <strain evidence="1">GSM-AAB239-AS_SAM_17_03QT</strain>
    </source>
</reference>
<protein>
    <submittedName>
        <fullName evidence="1">RAB6A-GEF complex partner protein 1-like</fullName>
    </submittedName>
</protein>
<dbReference type="GO" id="GO:0042147">
    <property type="term" value="P:retrograde transport, endosome to Golgi"/>
    <property type="evidence" value="ECO:0007669"/>
    <property type="project" value="TreeGrafter"/>
</dbReference>
<dbReference type="AlphaFoldDB" id="A0AAX6ETD9"/>
<keyword evidence="2" id="KW-1185">Reference proteome</keyword>
<proteinExistence type="predicted"/>
<evidence type="ECO:0000313" key="2">
    <source>
        <dbReference type="Proteomes" id="UP001140949"/>
    </source>
</evidence>
<dbReference type="PANTHER" id="PTHR22746">
    <property type="entry name" value="RAB6A-GEF COMPLEX PARTNER PROTEIN 1"/>
    <property type="match status" value="1"/>
</dbReference>
<sequence length="223" mass="25585">MNLYMNLLELVRFLLRSGRDYENASAESDKLSPKFLGYFLFRSSSRRQSSDLKSNSFKELSAHVASVKNILENHASYLMSGKELSKLVAFVKGTQFDLVEYLQREKLGSARLDNFASGLELIGQKLQMGTLQSRLDAEFLLAHMCSVKFKEWIVVLATLLRRAEVLFDLFQHDLRLWRAYSTTLQSHPAFEEYLDLLNDLEEQLSSVTYLDGQRGSFTSSDRS</sequence>
<dbReference type="PANTHER" id="PTHR22746:SF10">
    <property type="entry name" value="GUANINE NUCLEOTIDE EXCHANGE FACTOR SUBUNIT RIC1"/>
    <property type="match status" value="1"/>
</dbReference>
<organism evidence="1 2">
    <name type="scientific">Iris pallida</name>
    <name type="common">Sweet iris</name>
    <dbReference type="NCBI Taxonomy" id="29817"/>
    <lineage>
        <taxon>Eukaryota</taxon>
        <taxon>Viridiplantae</taxon>
        <taxon>Streptophyta</taxon>
        <taxon>Embryophyta</taxon>
        <taxon>Tracheophyta</taxon>
        <taxon>Spermatophyta</taxon>
        <taxon>Magnoliopsida</taxon>
        <taxon>Liliopsida</taxon>
        <taxon>Asparagales</taxon>
        <taxon>Iridaceae</taxon>
        <taxon>Iridoideae</taxon>
        <taxon>Irideae</taxon>
        <taxon>Iris</taxon>
    </lineage>
</organism>
<gene>
    <name evidence="1" type="ORF">M6B38_173320</name>
</gene>
<accession>A0AAX6ETD9</accession>
<dbReference type="EMBL" id="JANAVB010034061">
    <property type="protein sequence ID" value="KAJ6807181.1"/>
    <property type="molecule type" value="Genomic_DNA"/>
</dbReference>
<evidence type="ECO:0000313" key="1">
    <source>
        <dbReference type="EMBL" id="KAJ6807181.1"/>
    </source>
</evidence>
<reference evidence="1" key="2">
    <citation type="submission" date="2023-04" db="EMBL/GenBank/DDBJ databases">
        <authorList>
            <person name="Bruccoleri R.E."/>
            <person name="Oakeley E.J."/>
            <person name="Faust A.-M."/>
            <person name="Dessus-Babus S."/>
            <person name="Altorfer M."/>
            <person name="Burckhardt D."/>
            <person name="Oertli M."/>
            <person name="Naumann U."/>
            <person name="Petersen F."/>
            <person name="Wong J."/>
        </authorList>
    </citation>
    <scope>NUCLEOTIDE SEQUENCE</scope>
    <source>
        <strain evidence="1">GSM-AAB239-AS_SAM_17_03QT</strain>
        <tissue evidence="1">Leaf</tissue>
    </source>
</reference>